<name>A0A087UXL6_STEMI</name>
<evidence type="ECO:0000256" key="2">
    <source>
        <dbReference type="SAM" id="SignalP"/>
    </source>
</evidence>
<reference evidence="3 4" key="1">
    <citation type="submission" date="2013-11" db="EMBL/GenBank/DDBJ databases">
        <title>Genome sequencing of Stegodyphus mimosarum.</title>
        <authorList>
            <person name="Bechsgaard J."/>
        </authorList>
    </citation>
    <scope>NUCLEOTIDE SEQUENCE [LARGE SCALE GENOMIC DNA]</scope>
</reference>
<dbReference type="EMBL" id="KK122165">
    <property type="protein sequence ID" value="KFM82105.1"/>
    <property type="molecule type" value="Genomic_DNA"/>
</dbReference>
<feature type="chain" id="PRO_5001830972" description="Histidine-rich glycoprotein" evidence="2">
    <location>
        <begin position="17"/>
        <end position="111"/>
    </location>
</feature>
<accession>A0A087UXL6</accession>
<evidence type="ECO:0000256" key="1">
    <source>
        <dbReference type="SAM" id="MobiDB-lite"/>
    </source>
</evidence>
<dbReference type="Proteomes" id="UP000054359">
    <property type="component" value="Unassembled WGS sequence"/>
</dbReference>
<sequence>MKYTILLFVVIAVVVAQDHEAEHKHEGEHHKKDEHHHEKRSLLMSRGHLVAGHVGVVGLGHGHHLGHRMGRSIVLTNLALSPVALTSHGLLTHHGLGIHHGLTGLHHGLFL</sequence>
<protein>
    <recommendedName>
        <fullName evidence="5">Histidine-rich glycoprotein</fullName>
    </recommendedName>
</protein>
<feature type="region of interest" description="Disordered" evidence="1">
    <location>
        <begin position="21"/>
        <end position="40"/>
    </location>
</feature>
<feature type="signal peptide" evidence="2">
    <location>
        <begin position="1"/>
        <end position="16"/>
    </location>
</feature>
<dbReference type="AlphaFoldDB" id="A0A087UXL6"/>
<keyword evidence="2" id="KW-0732">Signal</keyword>
<evidence type="ECO:0000313" key="4">
    <source>
        <dbReference type="Proteomes" id="UP000054359"/>
    </source>
</evidence>
<gene>
    <name evidence="3" type="ORF">X975_19337</name>
</gene>
<feature type="non-terminal residue" evidence="3">
    <location>
        <position position="111"/>
    </location>
</feature>
<keyword evidence="4" id="KW-1185">Reference proteome</keyword>
<evidence type="ECO:0000313" key="3">
    <source>
        <dbReference type="EMBL" id="KFM82105.1"/>
    </source>
</evidence>
<feature type="compositionally biased region" description="Basic and acidic residues" evidence="1">
    <location>
        <begin position="21"/>
        <end position="31"/>
    </location>
</feature>
<organism evidence="3 4">
    <name type="scientific">Stegodyphus mimosarum</name>
    <name type="common">African social velvet spider</name>
    <dbReference type="NCBI Taxonomy" id="407821"/>
    <lineage>
        <taxon>Eukaryota</taxon>
        <taxon>Metazoa</taxon>
        <taxon>Ecdysozoa</taxon>
        <taxon>Arthropoda</taxon>
        <taxon>Chelicerata</taxon>
        <taxon>Arachnida</taxon>
        <taxon>Araneae</taxon>
        <taxon>Araneomorphae</taxon>
        <taxon>Entelegynae</taxon>
        <taxon>Eresoidea</taxon>
        <taxon>Eresidae</taxon>
        <taxon>Stegodyphus</taxon>
    </lineage>
</organism>
<evidence type="ECO:0008006" key="5">
    <source>
        <dbReference type="Google" id="ProtNLM"/>
    </source>
</evidence>
<proteinExistence type="predicted"/>